<protein>
    <submittedName>
        <fullName evidence="12">Uncharacterized protein</fullName>
    </submittedName>
</protein>
<feature type="compositionally biased region" description="Polar residues" evidence="9">
    <location>
        <begin position="347"/>
        <end position="360"/>
    </location>
</feature>
<dbReference type="SMART" id="SM00225">
    <property type="entry name" value="BTB"/>
    <property type="match status" value="1"/>
</dbReference>
<dbReference type="InterPro" id="IPR013087">
    <property type="entry name" value="Znf_C2H2_type"/>
</dbReference>
<name>A0AAW0V0Q7_SCYPA</name>
<dbReference type="InterPro" id="IPR051095">
    <property type="entry name" value="Dros_DevTransReg"/>
</dbReference>
<dbReference type="PROSITE" id="PS00028">
    <property type="entry name" value="ZINC_FINGER_C2H2_1"/>
    <property type="match status" value="1"/>
</dbReference>
<evidence type="ECO:0000256" key="4">
    <source>
        <dbReference type="ARBA" id="ARBA00022771"/>
    </source>
</evidence>
<keyword evidence="2" id="KW-0479">Metal-binding</keyword>
<feature type="region of interest" description="Disordered" evidence="9">
    <location>
        <begin position="543"/>
        <end position="569"/>
    </location>
</feature>
<dbReference type="CDD" id="cd18315">
    <property type="entry name" value="BTB_POZ_BAB-like"/>
    <property type="match status" value="1"/>
</dbReference>
<dbReference type="SUPFAM" id="SSF57667">
    <property type="entry name" value="beta-beta-alpha zinc fingers"/>
    <property type="match status" value="1"/>
</dbReference>
<comment type="caution">
    <text evidence="12">The sequence shown here is derived from an EMBL/GenBank/DDBJ whole genome shotgun (WGS) entry which is preliminary data.</text>
</comment>
<dbReference type="PANTHER" id="PTHR23110">
    <property type="entry name" value="BTB DOMAIN TRANSCRIPTION FACTOR"/>
    <property type="match status" value="1"/>
</dbReference>
<evidence type="ECO:0000259" key="10">
    <source>
        <dbReference type="PROSITE" id="PS50097"/>
    </source>
</evidence>
<comment type="subcellular location">
    <subcellularLocation>
        <location evidence="1">Nucleus</location>
    </subcellularLocation>
</comment>
<feature type="compositionally biased region" description="Polar residues" evidence="9">
    <location>
        <begin position="493"/>
        <end position="515"/>
    </location>
</feature>
<keyword evidence="4 8" id="KW-0863">Zinc-finger</keyword>
<dbReference type="PANTHER" id="PTHR23110:SF109">
    <property type="entry name" value="FI07618P-RELATED"/>
    <property type="match status" value="1"/>
</dbReference>
<keyword evidence="3" id="KW-0677">Repeat</keyword>
<dbReference type="SUPFAM" id="SSF54695">
    <property type="entry name" value="POZ domain"/>
    <property type="match status" value="1"/>
</dbReference>
<dbReference type="PROSITE" id="PS50097">
    <property type="entry name" value="BTB"/>
    <property type="match status" value="1"/>
</dbReference>
<dbReference type="GO" id="GO:0003677">
    <property type="term" value="F:DNA binding"/>
    <property type="evidence" value="ECO:0007669"/>
    <property type="project" value="UniProtKB-KW"/>
</dbReference>
<dbReference type="GO" id="GO:0048513">
    <property type="term" value="P:animal organ development"/>
    <property type="evidence" value="ECO:0007669"/>
    <property type="project" value="UniProtKB-ARBA"/>
</dbReference>
<keyword evidence="5" id="KW-0862">Zinc</keyword>
<feature type="domain" description="BTB" evidence="10">
    <location>
        <begin position="42"/>
        <end position="107"/>
    </location>
</feature>
<dbReference type="InterPro" id="IPR011333">
    <property type="entry name" value="SKP1/BTB/POZ_sf"/>
</dbReference>
<evidence type="ECO:0000256" key="6">
    <source>
        <dbReference type="ARBA" id="ARBA00023125"/>
    </source>
</evidence>
<dbReference type="Gene3D" id="3.30.710.10">
    <property type="entry name" value="Potassium Channel Kv1.1, Chain A"/>
    <property type="match status" value="1"/>
</dbReference>
<dbReference type="GO" id="GO:0005634">
    <property type="term" value="C:nucleus"/>
    <property type="evidence" value="ECO:0007669"/>
    <property type="project" value="UniProtKB-SubCell"/>
</dbReference>
<dbReference type="Pfam" id="PF00096">
    <property type="entry name" value="zf-C2H2"/>
    <property type="match status" value="1"/>
</dbReference>
<keyword evidence="13" id="KW-1185">Reference proteome</keyword>
<dbReference type="AlphaFoldDB" id="A0AAW0V0Q7"/>
<keyword evidence="6" id="KW-0238">DNA-binding</keyword>
<evidence type="ECO:0000259" key="11">
    <source>
        <dbReference type="PROSITE" id="PS50157"/>
    </source>
</evidence>
<dbReference type="InterPro" id="IPR000210">
    <property type="entry name" value="BTB/POZ_dom"/>
</dbReference>
<gene>
    <name evidence="12" type="ORF">O3P69_006971</name>
</gene>
<organism evidence="12 13">
    <name type="scientific">Scylla paramamosain</name>
    <name type="common">Mud crab</name>
    <dbReference type="NCBI Taxonomy" id="85552"/>
    <lineage>
        <taxon>Eukaryota</taxon>
        <taxon>Metazoa</taxon>
        <taxon>Ecdysozoa</taxon>
        <taxon>Arthropoda</taxon>
        <taxon>Crustacea</taxon>
        <taxon>Multicrustacea</taxon>
        <taxon>Malacostraca</taxon>
        <taxon>Eumalacostraca</taxon>
        <taxon>Eucarida</taxon>
        <taxon>Decapoda</taxon>
        <taxon>Pleocyemata</taxon>
        <taxon>Brachyura</taxon>
        <taxon>Eubrachyura</taxon>
        <taxon>Portunoidea</taxon>
        <taxon>Portunidae</taxon>
        <taxon>Portuninae</taxon>
        <taxon>Scylla</taxon>
    </lineage>
</organism>
<proteinExistence type="predicted"/>
<dbReference type="PROSITE" id="PS50157">
    <property type="entry name" value="ZINC_FINGER_C2H2_2"/>
    <property type="match status" value="2"/>
</dbReference>
<dbReference type="GO" id="GO:0008270">
    <property type="term" value="F:zinc ion binding"/>
    <property type="evidence" value="ECO:0007669"/>
    <property type="project" value="UniProtKB-KW"/>
</dbReference>
<dbReference type="FunFam" id="3.30.160.60:FF:000045">
    <property type="entry name" value="ZFP69 zinc finger protein B"/>
    <property type="match status" value="1"/>
</dbReference>
<dbReference type="Gene3D" id="3.30.160.60">
    <property type="entry name" value="Classic Zinc Finger"/>
    <property type="match status" value="2"/>
</dbReference>
<dbReference type="Pfam" id="PF00651">
    <property type="entry name" value="BTB"/>
    <property type="match status" value="1"/>
</dbReference>
<dbReference type="GO" id="GO:0006357">
    <property type="term" value="P:regulation of transcription by RNA polymerase II"/>
    <property type="evidence" value="ECO:0007669"/>
    <property type="project" value="TreeGrafter"/>
</dbReference>
<evidence type="ECO:0000256" key="5">
    <source>
        <dbReference type="ARBA" id="ARBA00022833"/>
    </source>
</evidence>
<evidence type="ECO:0000313" key="12">
    <source>
        <dbReference type="EMBL" id="KAK8405927.1"/>
    </source>
</evidence>
<feature type="region of interest" description="Disordered" evidence="9">
    <location>
        <begin position="346"/>
        <end position="369"/>
    </location>
</feature>
<evidence type="ECO:0000256" key="3">
    <source>
        <dbReference type="ARBA" id="ARBA00022737"/>
    </source>
</evidence>
<dbReference type="GO" id="GO:0003006">
    <property type="term" value="P:developmental process involved in reproduction"/>
    <property type="evidence" value="ECO:0007669"/>
    <property type="project" value="UniProtKB-ARBA"/>
</dbReference>
<feature type="region of interest" description="Disordered" evidence="9">
    <location>
        <begin position="309"/>
        <end position="334"/>
    </location>
</feature>
<dbReference type="InterPro" id="IPR036236">
    <property type="entry name" value="Znf_C2H2_sf"/>
</dbReference>
<evidence type="ECO:0000256" key="2">
    <source>
        <dbReference type="ARBA" id="ARBA00022723"/>
    </source>
</evidence>
<evidence type="ECO:0000313" key="13">
    <source>
        <dbReference type="Proteomes" id="UP001487740"/>
    </source>
</evidence>
<feature type="region of interest" description="Disordered" evidence="9">
    <location>
        <begin position="488"/>
        <end position="523"/>
    </location>
</feature>
<feature type="domain" description="C2H2-type" evidence="11">
    <location>
        <begin position="440"/>
        <end position="460"/>
    </location>
</feature>
<reference evidence="12 13" key="1">
    <citation type="submission" date="2023-03" db="EMBL/GenBank/DDBJ databases">
        <title>High-quality genome of Scylla paramamosain provides insights in environmental adaptation.</title>
        <authorList>
            <person name="Zhang L."/>
        </authorList>
    </citation>
    <scope>NUCLEOTIDE SEQUENCE [LARGE SCALE GENOMIC DNA]</scope>
    <source>
        <strain evidence="12">LZ_2023a</strain>
        <tissue evidence="12">Muscle</tissue>
    </source>
</reference>
<dbReference type="SMART" id="SM00355">
    <property type="entry name" value="ZnF_C2H2"/>
    <property type="match status" value="2"/>
</dbReference>
<keyword evidence="7" id="KW-0539">Nucleus</keyword>
<evidence type="ECO:0000256" key="9">
    <source>
        <dbReference type="SAM" id="MobiDB-lite"/>
    </source>
</evidence>
<evidence type="ECO:0000256" key="8">
    <source>
        <dbReference type="PROSITE-ProRule" id="PRU00042"/>
    </source>
</evidence>
<sequence>MQHLPEILEGRMNQDQFLLKWNNHQNNFVEVFSYLRTQDAFVDVTLACDGKSFSAHKVVLSACSPYFQTLFQTNPCKHPIVFLKDVKGQELEALIEFIYKGEVSVSQSELASLISTAENLKIKGLAEPDRPAEKVVKRIGSPNRSQNPTLPPQSTPPTAIAVGVGLNQHLQVSKYPPSSPVAKRKKTEQFNVQSSYVGVRENQEEVVTVEAGNGENLSLRGENLSLRGENLSLREHPAPQVVLVPSHEPPPHQPEITSHAPQPYASHHCPIATSDGVLYSVSGTAIYAGTAQVSSSSRVEQLPREVYPQTEQYHSSDEGTVPGPSGVQAQPHTDSSMTIKLEPATAGVSTENWEGSNQSYEDGGGSSSGGVVASAGDPMTMPLPLHSDIAESSQLHDSSRGIAALRRIGRPHPCPFCTKVFPFKSILRNHLRIHTGEKPYACRVCGRMFNHCSNYYKHERSCALKLAECTEDQASAISVPFGGGELWPEAATGGSSEGHSNLSQSHTSYLQTQPGHSLPQRSSSLSLPTLTLQAQSSTTSSQAHALSLQLSSGNTSTSHSHTISTSHHS</sequence>
<dbReference type="EMBL" id="JARAKH010000002">
    <property type="protein sequence ID" value="KAK8405927.1"/>
    <property type="molecule type" value="Genomic_DNA"/>
</dbReference>
<dbReference type="GO" id="GO:0003682">
    <property type="term" value="F:chromatin binding"/>
    <property type="evidence" value="ECO:0007669"/>
    <property type="project" value="UniProtKB-ARBA"/>
</dbReference>
<feature type="domain" description="C2H2-type" evidence="11">
    <location>
        <begin position="412"/>
        <end position="439"/>
    </location>
</feature>
<evidence type="ECO:0000256" key="1">
    <source>
        <dbReference type="ARBA" id="ARBA00004123"/>
    </source>
</evidence>
<evidence type="ECO:0000256" key="7">
    <source>
        <dbReference type="ARBA" id="ARBA00023242"/>
    </source>
</evidence>
<dbReference type="Proteomes" id="UP001487740">
    <property type="component" value="Unassembled WGS sequence"/>
</dbReference>
<dbReference type="GO" id="GO:0048666">
    <property type="term" value="P:neuron development"/>
    <property type="evidence" value="ECO:0007669"/>
    <property type="project" value="UniProtKB-ARBA"/>
</dbReference>
<accession>A0AAW0V0Q7</accession>
<dbReference type="FunFam" id="3.30.160.60:FF:000690">
    <property type="entry name" value="Zinc finger protein 354C"/>
    <property type="match status" value="1"/>
</dbReference>